<proteinExistence type="predicted"/>
<protein>
    <recommendedName>
        <fullName evidence="2">PIN domain-containing protein</fullName>
    </recommendedName>
</protein>
<accession>X1BMQ5</accession>
<sequence>DFIIGNLEFDDLDLIFSVFSKYSHTGIGGRDATILGFMEANHISKLCTHDKDFKKIPNIEIIDPIPD</sequence>
<dbReference type="InterPro" id="IPR029060">
    <property type="entry name" value="PIN-like_dom_sf"/>
</dbReference>
<feature type="non-terminal residue" evidence="1">
    <location>
        <position position="1"/>
    </location>
</feature>
<dbReference type="EMBL" id="BART01011457">
    <property type="protein sequence ID" value="GAG85358.1"/>
    <property type="molecule type" value="Genomic_DNA"/>
</dbReference>
<gene>
    <name evidence="1" type="ORF">S01H4_24410</name>
</gene>
<dbReference type="SUPFAM" id="SSF88723">
    <property type="entry name" value="PIN domain-like"/>
    <property type="match status" value="1"/>
</dbReference>
<name>X1BMQ5_9ZZZZ</name>
<evidence type="ECO:0008006" key="2">
    <source>
        <dbReference type="Google" id="ProtNLM"/>
    </source>
</evidence>
<dbReference type="Gene3D" id="3.40.50.1010">
    <property type="entry name" value="5'-nuclease"/>
    <property type="match status" value="1"/>
</dbReference>
<dbReference type="AlphaFoldDB" id="X1BMQ5"/>
<evidence type="ECO:0000313" key="1">
    <source>
        <dbReference type="EMBL" id="GAG85358.1"/>
    </source>
</evidence>
<comment type="caution">
    <text evidence="1">The sequence shown here is derived from an EMBL/GenBank/DDBJ whole genome shotgun (WGS) entry which is preliminary data.</text>
</comment>
<reference evidence="1" key="1">
    <citation type="journal article" date="2014" name="Front. Microbiol.">
        <title>High frequency of phylogenetically diverse reductive dehalogenase-homologous genes in deep subseafloor sedimentary metagenomes.</title>
        <authorList>
            <person name="Kawai M."/>
            <person name="Futagami T."/>
            <person name="Toyoda A."/>
            <person name="Takaki Y."/>
            <person name="Nishi S."/>
            <person name="Hori S."/>
            <person name="Arai W."/>
            <person name="Tsubouchi T."/>
            <person name="Morono Y."/>
            <person name="Uchiyama I."/>
            <person name="Ito T."/>
            <person name="Fujiyama A."/>
            <person name="Inagaki F."/>
            <person name="Takami H."/>
        </authorList>
    </citation>
    <scope>NUCLEOTIDE SEQUENCE</scope>
    <source>
        <strain evidence="1">Expedition CK06-06</strain>
    </source>
</reference>
<organism evidence="1">
    <name type="scientific">marine sediment metagenome</name>
    <dbReference type="NCBI Taxonomy" id="412755"/>
    <lineage>
        <taxon>unclassified sequences</taxon>
        <taxon>metagenomes</taxon>
        <taxon>ecological metagenomes</taxon>
    </lineage>
</organism>